<keyword evidence="1" id="KW-0472">Membrane</keyword>
<feature type="transmembrane region" description="Helical" evidence="1">
    <location>
        <begin position="88"/>
        <end position="109"/>
    </location>
</feature>
<protein>
    <submittedName>
        <fullName evidence="2">Uncharacterized protein</fullName>
    </submittedName>
</protein>
<feature type="transmembrane region" description="Helical" evidence="1">
    <location>
        <begin position="155"/>
        <end position="179"/>
    </location>
</feature>
<feature type="transmembrane region" description="Helical" evidence="1">
    <location>
        <begin position="53"/>
        <end position="73"/>
    </location>
</feature>
<accession>A0A1F8EIM8</accession>
<feature type="transmembrane region" description="Helical" evidence="1">
    <location>
        <begin position="20"/>
        <end position="46"/>
    </location>
</feature>
<proteinExistence type="predicted"/>
<dbReference type="Proteomes" id="UP000177594">
    <property type="component" value="Unassembled WGS sequence"/>
</dbReference>
<sequence length="181" mass="20571">MIKLLDIIRSFLPNFDNLSAISSISNFGPGWLFGILATVAISLFSLSIGRTRAVISLLSIYVAFVIDRIFPYFKEVDKIIGGSVEEYWLRIGAFLASYAIVFFVFNFSFIRKKLSSSEYSLFGIMILSVLQLGFIGSIMFNMFPRPLALEWSFGFYNYIATSTALFFWTIAPLPILLFIRK</sequence>
<comment type="caution">
    <text evidence="2">The sequence shown here is derived from an EMBL/GenBank/DDBJ whole genome shotgun (WGS) entry which is preliminary data.</text>
</comment>
<organism evidence="2 3">
    <name type="scientific">Candidatus Yanofskybacteria bacterium RIFCSPHIGHO2_01_FULL_39_8b</name>
    <dbReference type="NCBI Taxonomy" id="1802659"/>
    <lineage>
        <taxon>Bacteria</taxon>
        <taxon>Candidatus Yanofskyibacteriota</taxon>
    </lineage>
</organism>
<gene>
    <name evidence="2" type="ORF">A2817_01580</name>
</gene>
<keyword evidence="1" id="KW-0812">Transmembrane</keyword>
<evidence type="ECO:0000256" key="1">
    <source>
        <dbReference type="SAM" id="Phobius"/>
    </source>
</evidence>
<evidence type="ECO:0000313" key="2">
    <source>
        <dbReference type="EMBL" id="OGM99905.1"/>
    </source>
</evidence>
<keyword evidence="1" id="KW-1133">Transmembrane helix</keyword>
<dbReference type="EMBL" id="MGIZ01000007">
    <property type="protein sequence ID" value="OGM99905.1"/>
    <property type="molecule type" value="Genomic_DNA"/>
</dbReference>
<reference evidence="2 3" key="1">
    <citation type="journal article" date="2016" name="Nat. Commun.">
        <title>Thousands of microbial genomes shed light on interconnected biogeochemical processes in an aquifer system.</title>
        <authorList>
            <person name="Anantharaman K."/>
            <person name="Brown C.T."/>
            <person name="Hug L.A."/>
            <person name="Sharon I."/>
            <person name="Castelle C.J."/>
            <person name="Probst A.J."/>
            <person name="Thomas B.C."/>
            <person name="Singh A."/>
            <person name="Wilkins M.J."/>
            <person name="Karaoz U."/>
            <person name="Brodie E.L."/>
            <person name="Williams K.H."/>
            <person name="Hubbard S.S."/>
            <person name="Banfield J.F."/>
        </authorList>
    </citation>
    <scope>NUCLEOTIDE SEQUENCE [LARGE SCALE GENOMIC DNA]</scope>
</reference>
<feature type="transmembrane region" description="Helical" evidence="1">
    <location>
        <begin position="121"/>
        <end position="143"/>
    </location>
</feature>
<evidence type="ECO:0000313" key="3">
    <source>
        <dbReference type="Proteomes" id="UP000177594"/>
    </source>
</evidence>
<dbReference type="AlphaFoldDB" id="A0A1F8EIM8"/>
<name>A0A1F8EIM8_9BACT</name>